<dbReference type="AlphaFoldDB" id="A0A1D8TSS8"/>
<name>A0A1D8TSS8_9CYAN</name>
<dbReference type="EMBL" id="CP017599">
    <property type="protein sequence ID" value="AOX00699.1"/>
    <property type="molecule type" value="Genomic_DNA"/>
</dbReference>
<accession>A0A1D8TSS8</accession>
<dbReference type="KEGG" id="mpro:BJP34_15710"/>
<proteinExistence type="predicted"/>
<dbReference type="RefSeq" id="WP_070393152.1">
    <property type="nucleotide sequence ID" value="NZ_CP017599.1"/>
</dbReference>
<dbReference type="OrthoDB" id="539483at2"/>
<dbReference type="Proteomes" id="UP000177870">
    <property type="component" value="Chromosome"/>
</dbReference>
<sequence>MIIAVASPTGGGKTHWIGQQIAQTNKPVGYFSPKTDSVPIDAIYLQSEYPQLKIYQTGEEAELDKTITYLEIPWYLDLAGIEPLLQTFNAHRVAIIPGDTDSTELNTWADEVIPGNNITKPTTALQIHRGVLTGEILDFDSLATFWLELTQGAYGEVARVKGLFDLMDGQIYYGDFILGESELAFTPLKLPRWLNGKPDRFSGFEIVGSNLDKAEIVQTVQDCCLPESAINYYQQQVKESLESEPEESEPEVEVV</sequence>
<dbReference type="STRING" id="1458985.BJP34_15710"/>
<organism evidence="1 2">
    <name type="scientific">Moorena producens PAL-8-15-08-1</name>
    <dbReference type="NCBI Taxonomy" id="1458985"/>
    <lineage>
        <taxon>Bacteria</taxon>
        <taxon>Bacillati</taxon>
        <taxon>Cyanobacteriota</taxon>
        <taxon>Cyanophyceae</taxon>
        <taxon>Coleofasciculales</taxon>
        <taxon>Coleofasciculaceae</taxon>
        <taxon>Moorena</taxon>
    </lineage>
</organism>
<evidence type="ECO:0000313" key="1">
    <source>
        <dbReference type="EMBL" id="AOX00699.1"/>
    </source>
</evidence>
<reference evidence="2" key="1">
    <citation type="submission" date="2016-10" db="EMBL/GenBank/DDBJ databases">
        <title>Comparative genomics uncovers the prolific and rare metabolic potential of the cyanobacterial genus Moorea.</title>
        <authorList>
            <person name="Leao T."/>
            <person name="Castelao G."/>
            <person name="Korobeynikov A."/>
            <person name="Monroe E.A."/>
            <person name="Podell S."/>
            <person name="Glukhov E."/>
            <person name="Allen E."/>
            <person name="Gerwick W.H."/>
            <person name="Gerwick L."/>
        </authorList>
    </citation>
    <scope>NUCLEOTIDE SEQUENCE [LARGE SCALE GENOMIC DNA]</scope>
    <source>
        <strain evidence="2">PAL-8-15-08-1</strain>
    </source>
</reference>
<protein>
    <submittedName>
        <fullName evidence="1">GTPase, G3E family protein</fullName>
    </submittedName>
</protein>
<gene>
    <name evidence="1" type="ORF">BJP34_15710</name>
</gene>
<evidence type="ECO:0000313" key="2">
    <source>
        <dbReference type="Proteomes" id="UP000177870"/>
    </source>
</evidence>